<keyword evidence="3" id="KW-0813">Transport</keyword>
<evidence type="ECO:0000256" key="11">
    <source>
        <dbReference type="SAM" id="Phobius"/>
    </source>
</evidence>
<feature type="domain" description="Major facilitator superfamily (MFS) profile" evidence="12">
    <location>
        <begin position="14"/>
        <end position="421"/>
    </location>
</feature>
<dbReference type="RefSeq" id="WP_013020298.1">
    <property type="nucleotide sequence ID" value="NC_013947.1"/>
</dbReference>
<dbReference type="GO" id="GO:0015293">
    <property type="term" value="F:symporter activity"/>
    <property type="evidence" value="ECO:0007669"/>
    <property type="project" value="UniProtKB-KW"/>
</dbReference>
<protein>
    <recommendedName>
        <fullName evidence="10">Putative proline/betaine transporter</fullName>
    </recommendedName>
</protein>
<organism evidence="13 14">
    <name type="scientific">Stackebrandtia nassauensis (strain DSM 44728 / CIP 108903 / NRRL B-16338 / NBRC 102104 / LLR-40K-21)</name>
    <dbReference type="NCBI Taxonomy" id="446470"/>
    <lineage>
        <taxon>Bacteria</taxon>
        <taxon>Bacillati</taxon>
        <taxon>Actinomycetota</taxon>
        <taxon>Actinomycetes</taxon>
        <taxon>Glycomycetales</taxon>
        <taxon>Glycomycetaceae</taxon>
        <taxon>Stackebrandtia</taxon>
    </lineage>
</organism>
<reference evidence="13 14" key="1">
    <citation type="journal article" date="2009" name="Stand. Genomic Sci.">
        <title>Complete genome sequence of Stackebrandtia nassauensis type strain (LLR-40K-21).</title>
        <authorList>
            <person name="Munk C."/>
            <person name="Lapidus A."/>
            <person name="Copeland A."/>
            <person name="Jando M."/>
            <person name="Mayilraj S."/>
            <person name="Glavina Del Rio T."/>
            <person name="Nolan M."/>
            <person name="Chen F."/>
            <person name="Lucas S."/>
            <person name="Tice H."/>
            <person name="Cheng J.F."/>
            <person name="Han C."/>
            <person name="Detter J.C."/>
            <person name="Bruce D."/>
            <person name="Goodwin L."/>
            <person name="Chain P."/>
            <person name="Pitluck S."/>
            <person name="Goker M."/>
            <person name="Ovchinikova G."/>
            <person name="Pati A."/>
            <person name="Ivanova N."/>
            <person name="Mavromatis K."/>
            <person name="Chen A."/>
            <person name="Palaniappan K."/>
            <person name="Land M."/>
            <person name="Hauser L."/>
            <person name="Chang Y.J."/>
            <person name="Jeffries C.D."/>
            <person name="Bristow J."/>
            <person name="Eisen J.A."/>
            <person name="Markowitz V."/>
            <person name="Hugenholtz P."/>
            <person name="Kyrpides N.C."/>
            <person name="Klenk H.P."/>
        </authorList>
    </citation>
    <scope>NUCLEOTIDE SEQUENCE [LARGE SCALE GENOMIC DNA]</scope>
    <source>
        <strain evidence="14">DSM 44728 / CIP 108903 / NRRL B-16338 / NBRC 102104 / LLR-40K-21</strain>
    </source>
</reference>
<evidence type="ECO:0000313" key="14">
    <source>
        <dbReference type="Proteomes" id="UP000000844"/>
    </source>
</evidence>
<comment type="subcellular location">
    <subcellularLocation>
        <location evidence="1">Cell membrane</location>
        <topology evidence="1">Multi-pass membrane protein</topology>
    </subcellularLocation>
</comment>
<keyword evidence="4" id="KW-1003">Cell membrane</keyword>
<proteinExistence type="inferred from homology"/>
<dbReference type="STRING" id="446470.Snas_5092"/>
<evidence type="ECO:0000256" key="5">
    <source>
        <dbReference type="ARBA" id="ARBA00022692"/>
    </source>
</evidence>
<gene>
    <name evidence="13" type="ordered locus">Snas_5092</name>
</gene>
<evidence type="ECO:0000256" key="7">
    <source>
        <dbReference type="ARBA" id="ARBA00022989"/>
    </source>
</evidence>
<dbReference type="Pfam" id="PF00083">
    <property type="entry name" value="Sugar_tr"/>
    <property type="match status" value="2"/>
</dbReference>
<evidence type="ECO:0000256" key="9">
    <source>
        <dbReference type="ARBA" id="ARBA00037295"/>
    </source>
</evidence>
<dbReference type="PROSITE" id="PS50850">
    <property type="entry name" value="MFS"/>
    <property type="match status" value="1"/>
</dbReference>
<feature type="transmembrane region" description="Helical" evidence="11">
    <location>
        <begin position="272"/>
        <end position="291"/>
    </location>
</feature>
<dbReference type="InterPro" id="IPR036259">
    <property type="entry name" value="MFS_trans_sf"/>
</dbReference>
<keyword evidence="5 11" id="KW-0812">Transmembrane</keyword>
<dbReference type="InterPro" id="IPR005828">
    <property type="entry name" value="MFS_sugar_transport-like"/>
</dbReference>
<evidence type="ECO:0000256" key="10">
    <source>
        <dbReference type="ARBA" id="ARBA00039918"/>
    </source>
</evidence>
<feature type="transmembrane region" description="Helical" evidence="11">
    <location>
        <begin position="26"/>
        <end position="45"/>
    </location>
</feature>
<dbReference type="InterPro" id="IPR020846">
    <property type="entry name" value="MFS_dom"/>
</dbReference>
<evidence type="ECO:0000256" key="1">
    <source>
        <dbReference type="ARBA" id="ARBA00004651"/>
    </source>
</evidence>
<feature type="transmembrane region" description="Helical" evidence="11">
    <location>
        <begin position="361"/>
        <end position="383"/>
    </location>
</feature>
<keyword evidence="6" id="KW-0769">Symport</keyword>
<accession>D3QAT1</accession>
<evidence type="ECO:0000256" key="3">
    <source>
        <dbReference type="ARBA" id="ARBA00022448"/>
    </source>
</evidence>
<evidence type="ECO:0000256" key="4">
    <source>
        <dbReference type="ARBA" id="ARBA00022475"/>
    </source>
</evidence>
<evidence type="ECO:0000313" key="13">
    <source>
        <dbReference type="EMBL" id="ADD44727.1"/>
    </source>
</evidence>
<dbReference type="eggNOG" id="COG0477">
    <property type="taxonomic scope" value="Bacteria"/>
</dbReference>
<keyword evidence="8 11" id="KW-0472">Membrane</keyword>
<dbReference type="PANTHER" id="PTHR43045:SF1">
    <property type="entry name" value="SHIKIMATE TRANSPORTER"/>
    <property type="match status" value="1"/>
</dbReference>
<evidence type="ECO:0000256" key="8">
    <source>
        <dbReference type="ARBA" id="ARBA00023136"/>
    </source>
</evidence>
<dbReference type="OrthoDB" id="3768022at2"/>
<feature type="transmembrane region" description="Helical" evidence="11">
    <location>
        <begin position="395"/>
        <end position="414"/>
    </location>
</feature>
<dbReference type="PANTHER" id="PTHR43045">
    <property type="entry name" value="SHIKIMATE TRANSPORTER"/>
    <property type="match status" value="1"/>
</dbReference>
<feature type="transmembrane region" description="Helical" evidence="11">
    <location>
        <begin position="238"/>
        <end position="260"/>
    </location>
</feature>
<feature type="transmembrane region" description="Helical" evidence="11">
    <location>
        <begin position="327"/>
        <end position="349"/>
    </location>
</feature>
<dbReference type="GO" id="GO:0005886">
    <property type="term" value="C:plasma membrane"/>
    <property type="evidence" value="ECO:0007669"/>
    <property type="project" value="UniProtKB-SubCell"/>
</dbReference>
<dbReference type="Gene3D" id="1.20.1250.20">
    <property type="entry name" value="MFS general substrate transporter like domains"/>
    <property type="match status" value="2"/>
</dbReference>
<evidence type="ECO:0000256" key="2">
    <source>
        <dbReference type="ARBA" id="ARBA00008240"/>
    </source>
</evidence>
<feature type="transmembrane region" description="Helical" evidence="11">
    <location>
        <begin position="51"/>
        <end position="75"/>
    </location>
</feature>
<dbReference type="SUPFAM" id="SSF103473">
    <property type="entry name" value="MFS general substrate transporter"/>
    <property type="match status" value="1"/>
</dbReference>
<dbReference type="HOGENOM" id="CLU_001265_39_5_11"/>
<evidence type="ECO:0000256" key="6">
    <source>
        <dbReference type="ARBA" id="ARBA00022847"/>
    </source>
</evidence>
<dbReference type="CDD" id="cd17369">
    <property type="entry name" value="MFS_ShiA_like"/>
    <property type="match status" value="1"/>
</dbReference>
<keyword evidence="14" id="KW-1185">Reference proteome</keyword>
<keyword evidence="7 11" id="KW-1133">Transmembrane helix</keyword>
<feature type="transmembrane region" description="Helical" evidence="11">
    <location>
        <begin position="183"/>
        <end position="205"/>
    </location>
</feature>
<comment type="similarity">
    <text evidence="2">Belongs to the major facilitator superfamily. Metabolite:H+ Symporter (MHS) family (TC 2.A.1.6) family.</text>
</comment>
<evidence type="ECO:0000259" key="12">
    <source>
        <dbReference type="PROSITE" id="PS50850"/>
    </source>
</evidence>
<dbReference type="AlphaFoldDB" id="D3QAT1"/>
<feature type="transmembrane region" description="Helical" evidence="11">
    <location>
        <begin position="303"/>
        <end position="321"/>
    </location>
</feature>
<name>D3QAT1_STANL</name>
<dbReference type="EMBL" id="CP001778">
    <property type="protein sequence ID" value="ADD44727.1"/>
    <property type="molecule type" value="Genomic_DNA"/>
</dbReference>
<dbReference type="FunFam" id="1.20.1250.20:FF:000001">
    <property type="entry name" value="Dicarboxylate MFS transporter"/>
    <property type="match status" value="1"/>
</dbReference>
<dbReference type="Proteomes" id="UP000000844">
    <property type="component" value="Chromosome"/>
</dbReference>
<dbReference type="KEGG" id="sna:Snas_5092"/>
<sequence length="493" mass="51977">MTLPPVTQGKPRKAALAAWIGSALEYYDFFIYGTAAALVFGKIFFPESDPATGTLLALATFGVGYVARPVGAFFLGHVGDKSGRKKVLVFTIILMGVSTFLVGCLPTYADIGVAAPILLVTLRLAQGLSAAGEQAGANSMSLEHSPSHRRAFYTSFTLSGTQAGQILATAAFLPIAALPEDQLLAWGWRIPFWLSAVVVVAGLVIRRRLDETPVFAAVRDEVPKLPLAVLLRHHWADVLRVIAAALVASVSTIFTVYALSYAVNTVALDRGAMLWVGVIANVVALAAIPLWATISDRVGRKPVMLVGSVGSALLMFAYLWAISIGNLALVFAVGILMFGVVYSAANGIWPSFYGEMFTAKVRLSGMAIGTQFGFAISAFMPTIADGIAGPGAGGWLLPSLLVAGLCAVNVVAVLSSRETYRVPTEELGRAALLGLAAGRGLDPRGPGHADDHRADGDPAARVLGLGLLGGGVRARRTAVVARRPGTRRRFRRR</sequence>
<comment type="function">
    <text evidence="9">May be a proton symporter involved in the uptake of osmolytes such as proline and glycine betaine.</text>
</comment>
<feature type="transmembrane region" description="Helical" evidence="11">
    <location>
        <begin position="87"/>
        <end position="108"/>
    </location>
</feature>